<sequence length="79" mass="8932">MKENCTNEHCKLGCVCDSLLCQRKSVEHCGRVECMFDCTCRDESWKLPSGSGRTMNAVSIFNLDREQKEGLALREKVCA</sequence>
<evidence type="ECO:0000313" key="2">
    <source>
        <dbReference type="EMBL" id="MPC69795.1"/>
    </source>
</evidence>
<feature type="domain" description="MGA conserved" evidence="1">
    <location>
        <begin position="2"/>
        <end position="41"/>
    </location>
</feature>
<gene>
    <name evidence="2" type="primary">Mga</name>
    <name evidence="2" type="ORF">E2C01_064026</name>
</gene>
<keyword evidence="3" id="KW-1185">Reference proteome</keyword>
<dbReference type="EMBL" id="VSRR010030013">
    <property type="protein sequence ID" value="MPC69795.1"/>
    <property type="molecule type" value="Genomic_DNA"/>
</dbReference>
<dbReference type="Pfam" id="PF16059">
    <property type="entry name" value="MGA_dom"/>
    <property type="match status" value="1"/>
</dbReference>
<dbReference type="Proteomes" id="UP000324222">
    <property type="component" value="Unassembled WGS sequence"/>
</dbReference>
<reference evidence="2 3" key="1">
    <citation type="submission" date="2019-05" db="EMBL/GenBank/DDBJ databases">
        <title>Another draft genome of Portunus trituberculatus and its Hox gene families provides insights of decapod evolution.</title>
        <authorList>
            <person name="Jeong J.-H."/>
            <person name="Song I."/>
            <person name="Kim S."/>
            <person name="Choi T."/>
            <person name="Kim D."/>
            <person name="Ryu S."/>
            <person name="Kim W."/>
        </authorList>
    </citation>
    <scope>NUCLEOTIDE SEQUENCE [LARGE SCALE GENOMIC DNA]</scope>
    <source>
        <tissue evidence="2">Muscle</tissue>
    </source>
</reference>
<protein>
    <submittedName>
        <fullName evidence="2">MAX gene-associated protein</fullName>
    </submittedName>
</protein>
<proteinExistence type="predicted"/>
<name>A0A5B7HJS1_PORTR</name>
<organism evidence="2 3">
    <name type="scientific">Portunus trituberculatus</name>
    <name type="common">Swimming crab</name>
    <name type="synonym">Neptunus trituberculatus</name>
    <dbReference type="NCBI Taxonomy" id="210409"/>
    <lineage>
        <taxon>Eukaryota</taxon>
        <taxon>Metazoa</taxon>
        <taxon>Ecdysozoa</taxon>
        <taxon>Arthropoda</taxon>
        <taxon>Crustacea</taxon>
        <taxon>Multicrustacea</taxon>
        <taxon>Malacostraca</taxon>
        <taxon>Eumalacostraca</taxon>
        <taxon>Eucarida</taxon>
        <taxon>Decapoda</taxon>
        <taxon>Pleocyemata</taxon>
        <taxon>Brachyura</taxon>
        <taxon>Eubrachyura</taxon>
        <taxon>Portunoidea</taxon>
        <taxon>Portunidae</taxon>
        <taxon>Portuninae</taxon>
        <taxon>Portunus</taxon>
    </lineage>
</organism>
<comment type="caution">
    <text evidence="2">The sequence shown here is derived from an EMBL/GenBank/DDBJ whole genome shotgun (WGS) entry which is preliminary data.</text>
</comment>
<dbReference type="OrthoDB" id="6119313at2759"/>
<evidence type="ECO:0000313" key="3">
    <source>
        <dbReference type="Proteomes" id="UP000324222"/>
    </source>
</evidence>
<evidence type="ECO:0000259" key="1">
    <source>
        <dbReference type="Pfam" id="PF16059"/>
    </source>
</evidence>
<dbReference type="AlphaFoldDB" id="A0A5B7HJS1"/>
<accession>A0A5B7HJS1</accession>
<dbReference type="InterPro" id="IPR032060">
    <property type="entry name" value="MGA_dom"/>
</dbReference>